<dbReference type="Pfam" id="PF17746">
    <property type="entry name" value="SfsA_N"/>
    <property type="match status" value="1"/>
</dbReference>
<keyword evidence="5" id="KW-1185">Reference proteome</keyword>
<dbReference type="InterPro" id="IPR005224">
    <property type="entry name" value="SfsA"/>
</dbReference>
<dbReference type="HAMAP" id="MF_00095">
    <property type="entry name" value="SfsA"/>
    <property type="match status" value="1"/>
</dbReference>
<organism evidence="4 5">
    <name type="scientific">Candidatus Nitrosoglobus terrae</name>
    <dbReference type="NCBI Taxonomy" id="1630141"/>
    <lineage>
        <taxon>Bacteria</taxon>
        <taxon>Pseudomonadati</taxon>
        <taxon>Pseudomonadota</taxon>
        <taxon>Gammaproteobacteria</taxon>
        <taxon>Chromatiales</taxon>
        <taxon>Chromatiaceae</taxon>
        <taxon>Candidatus Nitrosoglobus</taxon>
    </lineage>
</organism>
<evidence type="ECO:0000256" key="1">
    <source>
        <dbReference type="HAMAP-Rule" id="MF_00095"/>
    </source>
</evidence>
<dbReference type="EMBL" id="AP014836">
    <property type="protein sequence ID" value="BAW80186.1"/>
    <property type="molecule type" value="Genomic_DNA"/>
</dbReference>
<dbReference type="Pfam" id="PF03749">
    <property type="entry name" value="SfsA"/>
    <property type="match status" value="1"/>
</dbReference>
<dbReference type="AlphaFoldDB" id="A0A1Q2SM26"/>
<proteinExistence type="inferred from homology"/>
<evidence type="ECO:0000259" key="3">
    <source>
        <dbReference type="Pfam" id="PF17746"/>
    </source>
</evidence>
<gene>
    <name evidence="1" type="primary">sfsA</name>
    <name evidence="4" type="ORF">TAO_0816</name>
</gene>
<dbReference type="InterPro" id="IPR040452">
    <property type="entry name" value="SfsA_C"/>
</dbReference>
<dbReference type="GO" id="GO:0003677">
    <property type="term" value="F:DNA binding"/>
    <property type="evidence" value="ECO:0007669"/>
    <property type="project" value="InterPro"/>
</dbReference>
<dbReference type="Gene3D" id="2.40.50.580">
    <property type="match status" value="1"/>
</dbReference>
<reference evidence="4 5" key="1">
    <citation type="journal article" date="2017" name="ISME J.">
        <title>An acid-tolerant ammonia-oxidizing ?-proteobacterium from soil.</title>
        <authorList>
            <person name="Hayatsu M."/>
            <person name="Tago K."/>
            <person name="Uchiyama I."/>
            <person name="Toyoda A."/>
            <person name="Wang Y."/>
            <person name="Shimomura Y."/>
            <person name="Okubo T."/>
            <person name="Kurisu F."/>
            <person name="Hirono Y."/>
            <person name="Nonaka K."/>
            <person name="Akiyama H."/>
            <person name="Itoh T."/>
            <person name="Takami H."/>
        </authorList>
    </citation>
    <scope>NUCLEOTIDE SEQUENCE [LARGE SCALE GENOMIC DNA]</scope>
    <source>
        <strain evidence="4 5">TAO100</strain>
    </source>
</reference>
<dbReference type="PANTHER" id="PTHR30545:SF2">
    <property type="entry name" value="SUGAR FERMENTATION STIMULATION PROTEIN A"/>
    <property type="match status" value="1"/>
</dbReference>
<evidence type="ECO:0000259" key="2">
    <source>
        <dbReference type="Pfam" id="PF03749"/>
    </source>
</evidence>
<dbReference type="PANTHER" id="PTHR30545">
    <property type="entry name" value="SUGAR FERMENTATION STIMULATION PROTEIN A"/>
    <property type="match status" value="1"/>
</dbReference>
<accession>A0A1Q2SM26</accession>
<protein>
    <recommendedName>
        <fullName evidence="1">Sugar fermentation stimulation protein homolog</fullName>
    </recommendedName>
</protein>
<feature type="domain" description="Sugar fermentation stimulation protein C-terminal" evidence="2">
    <location>
        <begin position="91"/>
        <end position="228"/>
    </location>
</feature>
<evidence type="ECO:0000313" key="4">
    <source>
        <dbReference type="EMBL" id="BAW80186.1"/>
    </source>
</evidence>
<dbReference type="Proteomes" id="UP000243679">
    <property type="component" value="Chromosome"/>
</dbReference>
<dbReference type="NCBIfam" id="TIGR00230">
    <property type="entry name" value="sfsA"/>
    <property type="match status" value="1"/>
</dbReference>
<dbReference type="InterPro" id="IPR041465">
    <property type="entry name" value="SfsA_N"/>
</dbReference>
<dbReference type="KEGG" id="ntt:TAO_0816"/>
<dbReference type="CDD" id="cd22359">
    <property type="entry name" value="SfsA-like_bacterial"/>
    <property type="match status" value="1"/>
</dbReference>
<feature type="domain" description="SfsA N-terminal OB" evidence="3">
    <location>
        <begin position="22"/>
        <end position="87"/>
    </location>
</feature>
<sequence length="242" mass="27273">MPSKKNNTMNFNQKLLSGRLYRRYQRFLADIDLDTGERITAHCPNTGSMRGLVESGLKVYVSRSANPQRKLAYTLELVDIGTSLVGVHTGRANGIVKESIIQGKITELLGYEKIRQEVPYGQNSRIDLLLENHPPQERCYVEIKSVTLKESKAALFPDAVTIRGAKHLDDLVNTIRSHHCRAMMLYLVQREDCEYFSPADDIDPIYGKKLRLATTQGLEAIAYSCQLSVTGIHLQHPLPVHL</sequence>
<evidence type="ECO:0000313" key="5">
    <source>
        <dbReference type="Proteomes" id="UP000243679"/>
    </source>
</evidence>
<dbReference type="Gene3D" id="3.40.1350.60">
    <property type="match status" value="1"/>
</dbReference>
<name>A0A1Q2SM26_9GAMM</name>
<comment type="similarity">
    <text evidence="1">Belongs to the SfsA family.</text>
</comment>